<feature type="transmembrane region" description="Helical" evidence="6">
    <location>
        <begin position="6"/>
        <end position="27"/>
    </location>
</feature>
<name>A0A096GV77_COMTE</name>
<evidence type="ECO:0000256" key="5">
    <source>
        <dbReference type="ARBA" id="ARBA00023136"/>
    </source>
</evidence>
<dbReference type="PANTHER" id="PTHR30086:SF20">
    <property type="entry name" value="ARGININE EXPORTER PROTEIN ARGO-RELATED"/>
    <property type="match status" value="1"/>
</dbReference>
<keyword evidence="3 6" id="KW-0812">Transmembrane</keyword>
<dbReference type="Pfam" id="PF01810">
    <property type="entry name" value="LysE"/>
    <property type="match status" value="1"/>
</dbReference>
<dbReference type="PANTHER" id="PTHR30086">
    <property type="entry name" value="ARGININE EXPORTER PROTEIN ARGO"/>
    <property type="match status" value="1"/>
</dbReference>
<dbReference type="GO" id="GO:0005886">
    <property type="term" value="C:plasma membrane"/>
    <property type="evidence" value="ECO:0007669"/>
    <property type="project" value="UniProtKB-SubCell"/>
</dbReference>
<keyword evidence="2" id="KW-1003">Cell membrane</keyword>
<reference evidence="7 8" key="1">
    <citation type="submission" date="2013-09" db="EMBL/GenBank/DDBJ databases">
        <title>High correlation between genotypes and phenotypes of environmental bacteria Comamonas testosteroni strains.</title>
        <authorList>
            <person name="Liu L."/>
            <person name="Zhu W."/>
            <person name="Xia X."/>
            <person name="Xu B."/>
            <person name="Luo M."/>
            <person name="Wang G."/>
        </authorList>
    </citation>
    <scope>NUCLEOTIDE SEQUENCE [LARGE SCALE GENOMIC DNA]</scope>
    <source>
        <strain evidence="7 8">JL40</strain>
    </source>
</reference>
<keyword evidence="5 6" id="KW-0472">Membrane</keyword>
<comment type="caution">
    <text evidence="7">The sequence shown here is derived from an EMBL/GenBank/DDBJ whole genome shotgun (WGS) entry which is preliminary data.</text>
</comment>
<evidence type="ECO:0000256" key="6">
    <source>
        <dbReference type="SAM" id="Phobius"/>
    </source>
</evidence>
<feature type="transmembrane region" description="Helical" evidence="6">
    <location>
        <begin position="34"/>
        <end position="56"/>
    </location>
</feature>
<feature type="transmembrane region" description="Helical" evidence="6">
    <location>
        <begin position="127"/>
        <end position="147"/>
    </location>
</feature>
<protein>
    <submittedName>
        <fullName evidence="7">Lysine transporter LysE</fullName>
    </submittedName>
</protein>
<evidence type="ECO:0000256" key="3">
    <source>
        <dbReference type="ARBA" id="ARBA00022692"/>
    </source>
</evidence>
<feature type="transmembrane region" description="Helical" evidence="6">
    <location>
        <begin position="153"/>
        <end position="179"/>
    </location>
</feature>
<proteinExistence type="predicted"/>
<sequence>MLSSVLAMAGFALAGAITPGPVNVLALRHGNGRAVAAFCYVLGASLSYALIVWLMGQSGQWLLKQPELLRWAPRVCALYLLWLAWQLARAPGAHGQAARQSAPASLPAGPGGAFVQGIAIQSLNPKAWLVALSGIGMFVAPLAAQQVSLPSALLLFCTVSLLACLLGVGCWAALGHALTRWLNTPLRRQRLNQALAMVLVASVLSMLA</sequence>
<keyword evidence="4 6" id="KW-1133">Transmembrane helix</keyword>
<evidence type="ECO:0000313" key="8">
    <source>
        <dbReference type="Proteomes" id="UP000029553"/>
    </source>
</evidence>
<dbReference type="GO" id="GO:0033228">
    <property type="term" value="P:cysteine export across plasma membrane"/>
    <property type="evidence" value="ECO:0007669"/>
    <property type="project" value="TreeGrafter"/>
</dbReference>
<evidence type="ECO:0000313" key="7">
    <source>
        <dbReference type="EMBL" id="KGH29040.1"/>
    </source>
</evidence>
<feature type="transmembrane region" description="Helical" evidence="6">
    <location>
        <begin position="68"/>
        <end position="85"/>
    </location>
</feature>
<dbReference type="AlphaFoldDB" id="A0A096GV77"/>
<dbReference type="GO" id="GO:0015171">
    <property type="term" value="F:amino acid transmembrane transporter activity"/>
    <property type="evidence" value="ECO:0007669"/>
    <property type="project" value="TreeGrafter"/>
</dbReference>
<organism evidence="7 8">
    <name type="scientific">Comamonas testosteroni</name>
    <name type="common">Pseudomonas testosteroni</name>
    <dbReference type="NCBI Taxonomy" id="285"/>
    <lineage>
        <taxon>Bacteria</taxon>
        <taxon>Pseudomonadati</taxon>
        <taxon>Pseudomonadota</taxon>
        <taxon>Betaproteobacteria</taxon>
        <taxon>Burkholderiales</taxon>
        <taxon>Comamonadaceae</taxon>
        <taxon>Comamonas</taxon>
    </lineage>
</organism>
<gene>
    <name evidence="7" type="ORF">P353_14675</name>
</gene>
<dbReference type="Proteomes" id="UP000029553">
    <property type="component" value="Unassembled WGS sequence"/>
</dbReference>
<dbReference type="EMBL" id="AWOR01000048">
    <property type="protein sequence ID" value="KGH29040.1"/>
    <property type="molecule type" value="Genomic_DNA"/>
</dbReference>
<dbReference type="RefSeq" id="WP_034370434.1">
    <property type="nucleotide sequence ID" value="NZ_AWOR01000048.1"/>
</dbReference>
<dbReference type="InterPro" id="IPR001123">
    <property type="entry name" value="LeuE-type"/>
</dbReference>
<evidence type="ECO:0000256" key="2">
    <source>
        <dbReference type="ARBA" id="ARBA00022475"/>
    </source>
</evidence>
<evidence type="ECO:0000256" key="4">
    <source>
        <dbReference type="ARBA" id="ARBA00022989"/>
    </source>
</evidence>
<comment type="subcellular location">
    <subcellularLocation>
        <location evidence="1">Cell membrane</location>
        <topology evidence="1">Multi-pass membrane protein</topology>
    </subcellularLocation>
</comment>
<accession>A0A096GV77</accession>
<evidence type="ECO:0000256" key="1">
    <source>
        <dbReference type="ARBA" id="ARBA00004651"/>
    </source>
</evidence>